<feature type="compositionally biased region" description="Polar residues" evidence="1">
    <location>
        <begin position="173"/>
        <end position="187"/>
    </location>
</feature>
<organism evidence="2 3">
    <name type="scientific">Phaseolus angularis</name>
    <name type="common">Azuki bean</name>
    <name type="synonym">Vigna angularis</name>
    <dbReference type="NCBI Taxonomy" id="3914"/>
    <lineage>
        <taxon>Eukaryota</taxon>
        <taxon>Viridiplantae</taxon>
        <taxon>Streptophyta</taxon>
        <taxon>Embryophyta</taxon>
        <taxon>Tracheophyta</taxon>
        <taxon>Spermatophyta</taxon>
        <taxon>Magnoliopsida</taxon>
        <taxon>eudicotyledons</taxon>
        <taxon>Gunneridae</taxon>
        <taxon>Pentapetalae</taxon>
        <taxon>rosids</taxon>
        <taxon>fabids</taxon>
        <taxon>Fabales</taxon>
        <taxon>Fabaceae</taxon>
        <taxon>Papilionoideae</taxon>
        <taxon>50 kb inversion clade</taxon>
        <taxon>NPAAA clade</taxon>
        <taxon>indigoferoid/millettioid clade</taxon>
        <taxon>Phaseoleae</taxon>
        <taxon>Vigna</taxon>
    </lineage>
</organism>
<reference evidence="3" key="1">
    <citation type="journal article" date="2015" name="Proc. Natl. Acad. Sci. U.S.A.">
        <title>Genome sequencing of adzuki bean (Vigna angularis) provides insight into high starch and low fat accumulation and domestication.</title>
        <authorList>
            <person name="Yang K."/>
            <person name="Tian Z."/>
            <person name="Chen C."/>
            <person name="Luo L."/>
            <person name="Zhao B."/>
            <person name="Wang Z."/>
            <person name="Yu L."/>
            <person name="Li Y."/>
            <person name="Sun Y."/>
            <person name="Li W."/>
            <person name="Chen Y."/>
            <person name="Li Y."/>
            <person name="Zhang Y."/>
            <person name="Ai D."/>
            <person name="Zhao J."/>
            <person name="Shang C."/>
            <person name="Ma Y."/>
            <person name="Wu B."/>
            <person name="Wang M."/>
            <person name="Gao L."/>
            <person name="Sun D."/>
            <person name="Zhang P."/>
            <person name="Guo F."/>
            <person name="Wang W."/>
            <person name="Li Y."/>
            <person name="Wang J."/>
            <person name="Varshney R.K."/>
            <person name="Wang J."/>
            <person name="Ling H.Q."/>
            <person name="Wan P."/>
        </authorList>
    </citation>
    <scope>NUCLEOTIDE SEQUENCE</scope>
    <source>
        <strain evidence="3">cv. Jingnong 6</strain>
    </source>
</reference>
<sequence length="306" mass="33902">MPQTLAASAVSRHSASTAAATLPRRSAFVPHHPQPPFIFFASPWLSRYNVSHTAQSSSSRRSIILASSHPRFNAHRRRTTSINHGSPSNQPATTQQNPIFSRSRRCPTSIKALLRTCSNPNRRTTVNLRVAGHHSPTIFIMQSSSKIITKAAARTAITAPQSCAIFLAHHAQSSHQPPRPSPTSIIFTTAPPWQPPRRRSPSSTRTCIQKTQRQMHHHHRKGEGVEKISFSRRHRSLPQSETLILGGKGSDTCQHLIGSSSSGQSWSTSLLWSKSGQLRETSLKAITLSYSSHFSFILYSNPFMEN</sequence>
<dbReference type="Proteomes" id="UP000053144">
    <property type="component" value="Chromosome 5"/>
</dbReference>
<gene>
    <name evidence="2" type="ORF">LR48_Vigan05g085000</name>
</gene>
<evidence type="ECO:0000313" key="2">
    <source>
        <dbReference type="EMBL" id="KOM43246.1"/>
    </source>
</evidence>
<feature type="compositionally biased region" description="Polar residues" evidence="1">
    <location>
        <begin position="80"/>
        <end position="98"/>
    </location>
</feature>
<feature type="region of interest" description="Disordered" evidence="1">
    <location>
        <begin position="72"/>
        <end position="98"/>
    </location>
</feature>
<proteinExistence type="predicted"/>
<dbReference type="AlphaFoldDB" id="A0A0L9UKM8"/>
<dbReference type="EMBL" id="CM003375">
    <property type="protein sequence ID" value="KOM43246.1"/>
    <property type="molecule type" value="Genomic_DNA"/>
</dbReference>
<accession>A0A0L9UKM8</accession>
<feature type="region of interest" description="Disordered" evidence="1">
    <location>
        <begin position="173"/>
        <end position="205"/>
    </location>
</feature>
<name>A0A0L9UKM8_PHAAN</name>
<evidence type="ECO:0000256" key="1">
    <source>
        <dbReference type="SAM" id="MobiDB-lite"/>
    </source>
</evidence>
<dbReference type="Gramene" id="KOM43246">
    <property type="protein sequence ID" value="KOM43246"/>
    <property type="gene ID" value="LR48_Vigan05g085000"/>
</dbReference>
<protein>
    <submittedName>
        <fullName evidence="2">Uncharacterized protein</fullName>
    </submittedName>
</protein>
<evidence type="ECO:0000313" key="3">
    <source>
        <dbReference type="Proteomes" id="UP000053144"/>
    </source>
</evidence>